<evidence type="ECO:0000313" key="7">
    <source>
        <dbReference type="EMBL" id="MBS4221278.1"/>
    </source>
</evidence>
<keyword evidence="1 4" id="KW-0808">Transferase</keyword>
<keyword evidence="4" id="KW-0067">ATP-binding</keyword>
<feature type="domain" description="Adenylyltransferase AadA C-terminal" evidence="6">
    <location>
        <begin position="143"/>
        <end position="242"/>
    </location>
</feature>
<evidence type="ECO:0000313" key="8">
    <source>
        <dbReference type="Proteomes" id="UP000676456"/>
    </source>
</evidence>
<proteinExistence type="predicted"/>
<dbReference type="CDD" id="cd05403">
    <property type="entry name" value="NT_KNTase_like"/>
    <property type="match status" value="1"/>
</dbReference>
<dbReference type="GO" id="GO:0005524">
    <property type="term" value="F:ATP binding"/>
    <property type="evidence" value="ECO:0007669"/>
    <property type="project" value="UniProtKB-KW"/>
</dbReference>
<dbReference type="Pfam" id="PF01909">
    <property type="entry name" value="NTP_transf_2"/>
    <property type="match status" value="1"/>
</dbReference>
<dbReference type="Pfam" id="PF13427">
    <property type="entry name" value="AadA_C"/>
    <property type="match status" value="1"/>
</dbReference>
<evidence type="ECO:0000259" key="5">
    <source>
        <dbReference type="Pfam" id="PF01909"/>
    </source>
</evidence>
<keyword evidence="2 4" id="KW-0046">Antibiotic resistance</keyword>
<dbReference type="GO" id="GO:0070566">
    <property type="term" value="F:adenylyltransferase activity"/>
    <property type="evidence" value="ECO:0007669"/>
    <property type="project" value="InterPro"/>
</dbReference>
<dbReference type="InterPro" id="IPR024172">
    <property type="entry name" value="AadA/Aad9"/>
</dbReference>
<comment type="catalytic activity">
    <reaction evidence="3 4">
        <text>spectinomycin + ATP = 9-O-adenylylspectinomycin + diphosphate</text>
        <dbReference type="Rhea" id="RHEA:63228"/>
        <dbReference type="ChEBI" id="CHEBI:30616"/>
        <dbReference type="ChEBI" id="CHEBI:33019"/>
        <dbReference type="ChEBI" id="CHEBI:146260"/>
        <dbReference type="ChEBI" id="CHEBI:146261"/>
    </reaction>
</comment>
<dbReference type="InterPro" id="IPR025184">
    <property type="entry name" value="AadA_C"/>
</dbReference>
<dbReference type="SUPFAM" id="SSF81301">
    <property type="entry name" value="Nucleotidyltransferase"/>
    <property type="match status" value="1"/>
</dbReference>
<name>A0A942Z1A3_9BACI</name>
<dbReference type="Gene3D" id="3.30.460.10">
    <property type="entry name" value="Beta Polymerase, domain 2"/>
    <property type="match status" value="1"/>
</dbReference>
<organism evidence="7 8">
    <name type="scientific">Lederbergia citrea</name>
    <dbReference type="NCBI Taxonomy" id="2833581"/>
    <lineage>
        <taxon>Bacteria</taxon>
        <taxon>Bacillati</taxon>
        <taxon>Bacillota</taxon>
        <taxon>Bacilli</taxon>
        <taxon>Bacillales</taxon>
        <taxon>Bacillaceae</taxon>
        <taxon>Lederbergia</taxon>
    </lineage>
</organism>
<sequence>MDIEAYIKKIVKVFVEEINDDLVGVYLHGSLAMGCFNPNRSDVDILVVVTEELPINIKKTIINKLLKLTKGKRNQLEMSIILERYVKDFVYPTPFQLHYFHPQYLQDENFICGGEGSADPDLAGHMTVTYHRGVTLVGREIKDVFIPIDKQFYLNSIINDIKDASQEIKGNPIYFTLNLCRVMQFLKEGKVSSKREGGEWGKINLPKKYKEIVSQCLNVYNGEAEDIDISNEKLIEFADSMVGEINRLAKHTNK</sequence>
<dbReference type="InterPro" id="IPR043519">
    <property type="entry name" value="NT_sf"/>
</dbReference>
<evidence type="ECO:0000259" key="6">
    <source>
        <dbReference type="Pfam" id="PF13427"/>
    </source>
</evidence>
<dbReference type="GO" id="GO:0046677">
    <property type="term" value="P:response to antibiotic"/>
    <property type="evidence" value="ECO:0007669"/>
    <property type="project" value="UniProtKB-KW"/>
</dbReference>
<dbReference type="Proteomes" id="UP000676456">
    <property type="component" value="Unassembled WGS sequence"/>
</dbReference>
<reference evidence="7 8" key="1">
    <citation type="submission" date="2021-05" db="EMBL/GenBank/DDBJ databases">
        <title>Novel Bacillus species.</title>
        <authorList>
            <person name="Liu G."/>
        </authorList>
    </citation>
    <scope>NUCLEOTIDE SEQUENCE [LARGE SCALE GENOMIC DNA]</scope>
    <source>
        <strain evidence="7 8">FJAT-49682</strain>
    </source>
</reference>
<comment type="caution">
    <text evidence="7">The sequence shown here is derived from an EMBL/GenBank/DDBJ whole genome shotgun (WGS) entry which is preliminary data.</text>
</comment>
<evidence type="ECO:0000256" key="3">
    <source>
        <dbReference type="ARBA" id="ARBA00047831"/>
    </source>
</evidence>
<keyword evidence="4" id="KW-0547">Nucleotide-binding</keyword>
<dbReference type="InterPro" id="IPR002934">
    <property type="entry name" value="Polymerase_NTP_transf_dom"/>
</dbReference>
<accession>A0A942Z1A3</accession>
<keyword evidence="8" id="KW-1185">Reference proteome</keyword>
<gene>
    <name evidence="7" type="ORF">KHA91_00730</name>
</gene>
<keyword evidence="4" id="KW-0548">Nucleotidyltransferase</keyword>
<dbReference type="EMBL" id="JAGYPN010000001">
    <property type="protein sequence ID" value="MBS4221278.1"/>
    <property type="molecule type" value="Genomic_DNA"/>
</dbReference>
<feature type="domain" description="Polymerase nucleotidyl transferase" evidence="5">
    <location>
        <begin position="8"/>
        <end position="75"/>
    </location>
</feature>
<evidence type="ECO:0000256" key="2">
    <source>
        <dbReference type="ARBA" id="ARBA00023251"/>
    </source>
</evidence>
<evidence type="ECO:0000256" key="1">
    <source>
        <dbReference type="ARBA" id="ARBA00022679"/>
    </source>
</evidence>
<dbReference type="AlphaFoldDB" id="A0A942Z1A3"/>
<protein>
    <recommendedName>
        <fullName evidence="4">Spectinomycin 9-adenylyltransferase</fullName>
    </recommendedName>
</protein>
<dbReference type="PIRSF" id="PIRSF000819">
    <property type="entry name" value="Streptomycin_3-adenylyltransf"/>
    <property type="match status" value="1"/>
</dbReference>
<dbReference type="RefSeq" id="WP_213096319.1">
    <property type="nucleotide sequence ID" value="NZ_JAGYPH010000001.1"/>
</dbReference>
<evidence type="ECO:0000256" key="4">
    <source>
        <dbReference type="PIRNR" id="PIRNR000819"/>
    </source>
</evidence>